<accession>A0A316G0Y5</accession>
<organism evidence="5 6">
    <name type="scientific">Pleionea mediterranea</name>
    <dbReference type="NCBI Taxonomy" id="523701"/>
    <lineage>
        <taxon>Bacteria</taxon>
        <taxon>Pseudomonadati</taxon>
        <taxon>Pseudomonadota</taxon>
        <taxon>Gammaproteobacteria</taxon>
        <taxon>Oceanospirillales</taxon>
        <taxon>Pleioneaceae</taxon>
        <taxon>Pleionea</taxon>
    </lineage>
</organism>
<evidence type="ECO:0000256" key="3">
    <source>
        <dbReference type="ARBA" id="ARBA00022801"/>
    </source>
</evidence>
<name>A0A316G0Y5_9GAMM</name>
<dbReference type="NCBIfam" id="TIGR00010">
    <property type="entry name" value="YchF/TatD family DNA exonuclease"/>
    <property type="match status" value="1"/>
</dbReference>
<keyword evidence="3" id="KW-0378">Hydrolase</keyword>
<keyword evidence="2 4" id="KW-0479">Metal-binding</keyword>
<dbReference type="PANTHER" id="PTHR46124">
    <property type="entry name" value="D-AMINOACYL-TRNA DEACYLASE"/>
    <property type="match status" value="1"/>
</dbReference>
<feature type="binding site" evidence="4">
    <location>
        <position position="215"/>
    </location>
    <ligand>
        <name>a divalent metal cation</name>
        <dbReference type="ChEBI" id="CHEBI:60240"/>
        <label>1</label>
    </ligand>
</feature>
<proteinExistence type="inferred from homology"/>
<dbReference type="InterPro" id="IPR001130">
    <property type="entry name" value="TatD-like"/>
</dbReference>
<dbReference type="InterPro" id="IPR032466">
    <property type="entry name" value="Metal_Hydrolase"/>
</dbReference>
<dbReference type="Gene3D" id="3.20.20.140">
    <property type="entry name" value="Metal-dependent hydrolases"/>
    <property type="match status" value="1"/>
</dbReference>
<gene>
    <name evidence="5" type="ORF">C8D97_103288</name>
</gene>
<dbReference type="SUPFAM" id="SSF51556">
    <property type="entry name" value="Metallo-dependent hydrolases"/>
    <property type="match status" value="1"/>
</dbReference>
<dbReference type="PIRSF" id="PIRSF005902">
    <property type="entry name" value="DNase_TatD"/>
    <property type="match status" value="1"/>
</dbReference>
<dbReference type="GO" id="GO:0016788">
    <property type="term" value="F:hydrolase activity, acting on ester bonds"/>
    <property type="evidence" value="ECO:0007669"/>
    <property type="project" value="InterPro"/>
</dbReference>
<protein>
    <submittedName>
        <fullName evidence="5">TatD DNase family protein</fullName>
    </submittedName>
</protein>
<dbReference type="Proteomes" id="UP000245790">
    <property type="component" value="Unassembled WGS sequence"/>
</dbReference>
<feature type="binding site" evidence="4">
    <location>
        <position position="165"/>
    </location>
    <ligand>
        <name>a divalent metal cation</name>
        <dbReference type="ChEBI" id="CHEBI:60240"/>
        <label>2</label>
    </ligand>
</feature>
<dbReference type="PROSITE" id="PS01137">
    <property type="entry name" value="TATD_1"/>
    <property type="match status" value="1"/>
</dbReference>
<dbReference type="FunFam" id="3.20.20.140:FF:000005">
    <property type="entry name" value="TatD family hydrolase"/>
    <property type="match status" value="1"/>
</dbReference>
<evidence type="ECO:0000256" key="1">
    <source>
        <dbReference type="ARBA" id="ARBA00009275"/>
    </source>
</evidence>
<comment type="similarity">
    <text evidence="1">Belongs to the metallo-dependent hydrolases superfamily. TatD-type hydrolase family.</text>
</comment>
<dbReference type="AlphaFoldDB" id="A0A316G0Y5"/>
<dbReference type="GO" id="GO:0004536">
    <property type="term" value="F:DNA nuclease activity"/>
    <property type="evidence" value="ECO:0007669"/>
    <property type="project" value="InterPro"/>
</dbReference>
<feature type="binding site" evidence="4">
    <location>
        <position position="141"/>
    </location>
    <ligand>
        <name>a divalent metal cation</name>
        <dbReference type="ChEBI" id="CHEBI:60240"/>
        <label>2</label>
    </ligand>
</feature>
<evidence type="ECO:0000313" key="6">
    <source>
        <dbReference type="Proteomes" id="UP000245790"/>
    </source>
</evidence>
<dbReference type="InterPro" id="IPR018228">
    <property type="entry name" value="DNase_TatD-rel_CS"/>
</dbReference>
<evidence type="ECO:0000256" key="2">
    <source>
        <dbReference type="ARBA" id="ARBA00022723"/>
    </source>
</evidence>
<comment type="caution">
    <text evidence="5">The sequence shown here is derived from an EMBL/GenBank/DDBJ whole genome shotgun (WGS) entry which is preliminary data.</text>
</comment>
<feature type="binding site" evidence="4">
    <location>
        <position position="19"/>
    </location>
    <ligand>
        <name>a divalent metal cation</name>
        <dbReference type="ChEBI" id="CHEBI:60240"/>
        <label>1</label>
    </ligand>
</feature>
<dbReference type="GO" id="GO:0005829">
    <property type="term" value="C:cytosol"/>
    <property type="evidence" value="ECO:0007669"/>
    <property type="project" value="TreeGrafter"/>
</dbReference>
<feature type="binding site" evidence="4">
    <location>
        <position position="21"/>
    </location>
    <ligand>
        <name>a divalent metal cation</name>
        <dbReference type="ChEBI" id="CHEBI:60240"/>
        <label>1</label>
    </ligand>
</feature>
<dbReference type="GO" id="GO:0046872">
    <property type="term" value="F:metal ion binding"/>
    <property type="evidence" value="ECO:0007669"/>
    <property type="project" value="UniProtKB-KW"/>
</dbReference>
<dbReference type="EMBL" id="QGGU01000003">
    <property type="protein sequence ID" value="PWK53460.1"/>
    <property type="molecule type" value="Genomic_DNA"/>
</dbReference>
<dbReference type="PROSITE" id="PS01090">
    <property type="entry name" value="TATD_2"/>
    <property type="match status" value="1"/>
</dbReference>
<dbReference type="Pfam" id="PF01026">
    <property type="entry name" value="TatD_DNase"/>
    <property type="match status" value="1"/>
</dbReference>
<dbReference type="PANTHER" id="PTHR46124:SF3">
    <property type="entry name" value="HYDROLASE"/>
    <property type="match status" value="1"/>
</dbReference>
<feature type="binding site" evidence="4">
    <location>
        <position position="105"/>
    </location>
    <ligand>
        <name>a divalent metal cation</name>
        <dbReference type="ChEBI" id="CHEBI:60240"/>
        <label>1</label>
    </ligand>
</feature>
<evidence type="ECO:0000256" key="4">
    <source>
        <dbReference type="PIRSR" id="PIRSR005902-1"/>
    </source>
</evidence>
<sequence length="266" mass="29975">MKPVSTKQQKNKLELIDTHCHLDFPEFDSDRKRIYQVAREHGLTDLIIPGVKRDGWRLIRQLSALMEGVHSALGLHPMFMDTHKESDLHDLELALSVGPLVAVGEIGLDFQHGRADQSLQEKFFHNQLHMAKDANLPVILHVRKAHEDVLKQLRMLNFKNGGVIHAFNGDLNQARRYAEHGFKLGVGGAITFQRAVKIRAMVAELPLEQIVMETDAPDMPPATCKSGRNTPAHVFDNFRALCSIRQESSATLARQTTLNAKQVFRL</sequence>
<evidence type="ECO:0000313" key="5">
    <source>
        <dbReference type="EMBL" id="PWK53460.1"/>
    </source>
</evidence>
<dbReference type="CDD" id="cd01310">
    <property type="entry name" value="TatD_DNAse"/>
    <property type="match status" value="1"/>
</dbReference>
<dbReference type="InterPro" id="IPR015991">
    <property type="entry name" value="TatD/YcfH-like"/>
</dbReference>
<reference evidence="5 6" key="1">
    <citation type="submission" date="2018-05" db="EMBL/GenBank/DDBJ databases">
        <title>Genomic Encyclopedia of Type Strains, Phase IV (KMG-IV): sequencing the most valuable type-strain genomes for metagenomic binning, comparative biology and taxonomic classification.</title>
        <authorList>
            <person name="Goeker M."/>
        </authorList>
    </citation>
    <scope>NUCLEOTIDE SEQUENCE [LARGE SCALE GENOMIC DNA]</scope>
    <source>
        <strain evidence="5 6">DSM 25350</strain>
    </source>
</reference>
<keyword evidence="6" id="KW-1185">Reference proteome</keyword>